<feature type="chain" id="PRO_5032319244" description="DUF1264 domain-containing protein" evidence="2">
    <location>
        <begin position="25"/>
        <end position="332"/>
    </location>
</feature>
<organism evidence="3 4">
    <name type="scientific">Variovorax guangxiensis</name>
    <dbReference type="NCBI Taxonomy" id="1775474"/>
    <lineage>
        <taxon>Bacteria</taxon>
        <taxon>Pseudomonadati</taxon>
        <taxon>Pseudomonadota</taxon>
        <taxon>Betaproteobacteria</taxon>
        <taxon>Burkholderiales</taxon>
        <taxon>Comamonadaceae</taxon>
        <taxon>Variovorax</taxon>
    </lineage>
</organism>
<proteinExistence type="predicted"/>
<dbReference type="Proteomes" id="UP000524450">
    <property type="component" value="Unassembled WGS sequence"/>
</dbReference>
<dbReference type="RefSeq" id="WP_260319198.1">
    <property type="nucleotide sequence ID" value="NZ_JACIFZ010000001.1"/>
</dbReference>
<protein>
    <recommendedName>
        <fullName evidence="5">DUF1264 domain-containing protein</fullName>
    </recommendedName>
</protein>
<dbReference type="EMBL" id="JACIFZ010000001">
    <property type="protein sequence ID" value="MBB4220413.1"/>
    <property type="molecule type" value="Genomic_DNA"/>
</dbReference>
<sequence>MNRTRNRGCAPALLWLALALGGCGDEPGPSNVEVPGAQKRPDTAVLEAGAVLLQSKPPVEALNAYLDGFHFYSGRMDAQMEAHHYCAILNEEVIQCVIFDGSTKQAKLMGVEYIVSESLFNTLPEAEKALWHSHAHEVKSGQLIAPDIPAVAEHALMKKLVGTYGKTFHTWHTDQHKELPVGVPQLMMGFTADGRANAAMVEERDWRFGVRSAEKRKEREDIAAPAVAAGADAWQTGRAMQLPDPTGMPHAPAPASGAPLRRPRAGASLPRPPSALRWCRCRASRGSRASCRLRAPCGCPPRDCPAPPRGSGRCSPATAAAVAGAPFQMRRA</sequence>
<dbReference type="PANTHER" id="PTHR31360">
    <property type="match status" value="1"/>
</dbReference>
<comment type="caution">
    <text evidence="3">The sequence shown here is derived from an EMBL/GenBank/DDBJ whole genome shotgun (WGS) entry which is preliminary data.</text>
</comment>
<dbReference type="AlphaFoldDB" id="A0A840FFU2"/>
<evidence type="ECO:0000256" key="1">
    <source>
        <dbReference type="SAM" id="MobiDB-lite"/>
    </source>
</evidence>
<dbReference type="InterPro" id="IPR010686">
    <property type="entry name" value="OBAP-like"/>
</dbReference>
<name>A0A840FFU2_9BURK</name>
<dbReference type="Pfam" id="PF06884">
    <property type="entry name" value="DUF1264"/>
    <property type="match status" value="1"/>
</dbReference>
<feature type="region of interest" description="Disordered" evidence="1">
    <location>
        <begin position="239"/>
        <end position="272"/>
    </location>
</feature>
<accession>A0A840FFU2</accession>
<reference evidence="3 4" key="1">
    <citation type="submission" date="2020-08" db="EMBL/GenBank/DDBJ databases">
        <title>Genomic Encyclopedia of Type Strains, Phase IV (KMG-V): Genome sequencing to study the core and pangenomes of soil and plant-associated prokaryotes.</title>
        <authorList>
            <person name="Whitman W."/>
        </authorList>
    </citation>
    <scope>NUCLEOTIDE SEQUENCE [LARGE SCALE GENOMIC DNA]</scope>
    <source>
        <strain evidence="3 4">34/80</strain>
    </source>
</reference>
<evidence type="ECO:0000313" key="3">
    <source>
        <dbReference type="EMBL" id="MBB4220413.1"/>
    </source>
</evidence>
<evidence type="ECO:0000313" key="4">
    <source>
        <dbReference type="Proteomes" id="UP000524450"/>
    </source>
</evidence>
<dbReference type="PANTHER" id="PTHR31360:SF0">
    <property type="entry name" value="OIL BODY-ASSOCIATED PROTEIN 1B"/>
    <property type="match status" value="1"/>
</dbReference>
<dbReference type="PROSITE" id="PS51257">
    <property type="entry name" value="PROKAR_LIPOPROTEIN"/>
    <property type="match status" value="1"/>
</dbReference>
<feature type="signal peptide" evidence="2">
    <location>
        <begin position="1"/>
        <end position="24"/>
    </location>
</feature>
<evidence type="ECO:0008006" key="5">
    <source>
        <dbReference type="Google" id="ProtNLM"/>
    </source>
</evidence>
<evidence type="ECO:0000256" key="2">
    <source>
        <dbReference type="SAM" id="SignalP"/>
    </source>
</evidence>
<gene>
    <name evidence="3" type="ORF">GGD71_001160</name>
</gene>
<keyword evidence="2" id="KW-0732">Signal</keyword>